<dbReference type="RefSeq" id="WP_052399993.1">
    <property type="nucleotide sequence ID" value="NZ_CP006933.1"/>
</dbReference>
<evidence type="ECO:0000313" key="3">
    <source>
        <dbReference type="Proteomes" id="UP000029661"/>
    </source>
</evidence>
<dbReference type="OrthoDB" id="71613at2157"/>
<protein>
    <submittedName>
        <fullName evidence="2">Adhesin-like protein with PMBR domains</fullName>
    </submittedName>
</protein>
<feature type="region of interest" description="Disordered" evidence="1">
    <location>
        <begin position="1"/>
        <end position="46"/>
    </location>
</feature>
<organism evidence="2 3">
    <name type="scientific">Methanobacterium formicicum</name>
    <dbReference type="NCBI Taxonomy" id="2162"/>
    <lineage>
        <taxon>Archaea</taxon>
        <taxon>Methanobacteriati</taxon>
        <taxon>Methanobacteriota</taxon>
        <taxon>Methanomada group</taxon>
        <taxon>Methanobacteria</taxon>
        <taxon>Methanobacteriales</taxon>
        <taxon>Methanobacteriaceae</taxon>
        <taxon>Methanobacterium</taxon>
    </lineage>
</organism>
<sequence length="1305" mass="145716">MTSDIYTNTTPPDSSTTNTTNESSSPGNNPEYNNYQNDYQAAGEAPPSFTNEQIIQAALDVKRFLEGNKYLPEYITINGIQVNQATFLQLLTTTTIKINNSNTTLTELFYVKLPGTGTETVTPGTLTQTEYLQLAQNIQEYINTNQQAPATMSTVFGNIKFQSLLYLYTRALSMCQTYGTLPTYLAVRPWSNIPITDTNKKTITTQDITQTAIEVKNFLEYHKYLPDYITINGIVVNQATFLQLLTQTTTKINNQDTTPLTLQNIKQPGTGTETVTPGTLTKTGYLILAENIQTFINNNGEAPATMSTVFGNIKFQSLLYLYSRALSMYQTYGTLPAFLAVRPWSNIPITDTNKKTITTQDITQTAIEVKNFLEYHKYLPDYITINGIVVNQATFLQLLTTTTTKINNQDNTPITLNIKQPTPGTETVTPGTLTKTEYLQLAQNIQEYINTNQQAPATMSTVFGNIKFQSLLYLYTRALSMYQTYGTLPAFLAVRPWSNIPITDTNKKTITTQDITQTAIEVKNFLEYHKYLPDYITINGIVVNQATFLQLLTQTTIKINNQDTTPLTLQNIKQPTTSTETTTPGTLTQNEYIQLAENIQTFITNNGQAPATITSSLGNMKFESALYLYCRVLNNYKDNGVLPQLVTVRPWSASNIPIRDEFFTIQQITKTAIEVKNFLEGNKYLPEYITVNGVVMNQSQFIYLLVTATSHANAGDSSLITLLNANKPVSGTETIISANLLHDEYINIADTVKAYIEANKKAPSLTSTSLGQMGYQSLLYMYCRILNQYNLNQELPISINVKPWKTTNIPIYDKTSFTISEISQTAVEVKLFVDAKGYIPEWITVGGVLLNQSQFLHLLTTSVISINSQYMGSVKPVNAELPSIIVNDDLSEGTLSTDSYVLLAQQIKTYIEQNKKGPNSMTTALGTTSFKSLIYMYSRILQQYKLHQTLPTTIILKNWTTPIYDDHFTPQEITKTATDVKVFFDGNGYLPEYITISGVVVNQAQFLQLLVTTTLKLNSADSSSTYLQKVALPTSSYEKMSSGNINLADYIPLAQSIYEHITGNQVAAGSFDMILGKISFPSQLYLFSNVLDSFRKNQHLPESIYVKTWKTARTIGTTNYGNVVVLGAYGNLVSSVKIAYIVGVHPIESASHQALIEAIEAYDNSLAYCYYIYKVSVTKDASNYEKGRMNGQLLANMFAVPEIKAKKYNMAIDIHSNVGNWAQNRFVFSPISGGSSESLAWTIKNRIEWLSYFFPPSQTSPQYVTIPLIQGGIPAIIYETYTYESYDVTRSHANDFVSVVDGLAF</sequence>
<dbReference type="EMBL" id="CP006933">
    <property type="protein sequence ID" value="AIS32125.1"/>
    <property type="molecule type" value="Genomic_DNA"/>
</dbReference>
<accession>A0A089ZGE0</accession>
<dbReference type="GeneID" id="25399524"/>
<evidence type="ECO:0000256" key="1">
    <source>
        <dbReference type="SAM" id="MobiDB-lite"/>
    </source>
</evidence>
<name>A0A089ZGE0_METFO</name>
<reference evidence="2 3" key="1">
    <citation type="submission" date="2013-12" db="EMBL/GenBank/DDBJ databases">
        <title>The complete genome sequence of Methanobacterium sp. BRM9.</title>
        <authorList>
            <consortium name="Pastoral Greenhouse Gas Research Consortium"/>
            <person name="Kelly W.J."/>
            <person name="Leahy S.C."/>
            <person name="Perry R."/>
            <person name="Li D."/>
            <person name="Altermann E."/>
            <person name="Lambie S.C."/>
            <person name="Attwood G.T."/>
        </authorList>
    </citation>
    <scope>NUCLEOTIDE SEQUENCE [LARGE SCALE GENOMIC DNA]</scope>
    <source>
        <strain evidence="2 3">BRM9</strain>
    </source>
</reference>
<dbReference type="Proteomes" id="UP000029661">
    <property type="component" value="Chromosome"/>
</dbReference>
<proteinExistence type="predicted"/>
<gene>
    <name evidence="2" type="ORF">BRM9_1310</name>
</gene>
<evidence type="ECO:0000313" key="2">
    <source>
        <dbReference type="EMBL" id="AIS32125.1"/>
    </source>
</evidence>
<feature type="compositionally biased region" description="Low complexity" evidence="1">
    <location>
        <begin position="7"/>
        <end position="34"/>
    </location>
</feature>
<dbReference type="KEGG" id="mfc:BRM9_1310"/>